<evidence type="ECO:0000256" key="7">
    <source>
        <dbReference type="PROSITE-ProRule" id="PRU00703"/>
    </source>
</evidence>
<dbReference type="PIRSF" id="PIRSF004692">
    <property type="entry name" value="KdsD_KpsF"/>
    <property type="match status" value="1"/>
</dbReference>
<evidence type="ECO:0000256" key="6">
    <source>
        <dbReference type="PIRSR" id="PIRSR004692-3"/>
    </source>
</evidence>
<dbReference type="Pfam" id="PF01380">
    <property type="entry name" value="SIS"/>
    <property type="match status" value="1"/>
</dbReference>
<accession>A0AAE2ZP18</accession>
<dbReference type="Proteomes" id="UP001196509">
    <property type="component" value="Unassembled WGS sequence"/>
</dbReference>
<dbReference type="EMBL" id="JAICBX010000005">
    <property type="protein sequence ID" value="MBW8640113.1"/>
    <property type="molecule type" value="Genomic_DNA"/>
</dbReference>
<evidence type="ECO:0000313" key="11">
    <source>
        <dbReference type="Proteomes" id="UP001196509"/>
    </source>
</evidence>
<dbReference type="PROSITE" id="PS51464">
    <property type="entry name" value="SIS"/>
    <property type="match status" value="1"/>
</dbReference>
<dbReference type="NCBIfam" id="TIGR00393">
    <property type="entry name" value="kpsF"/>
    <property type="match status" value="1"/>
</dbReference>
<dbReference type="PANTHER" id="PTHR42745">
    <property type="match status" value="1"/>
</dbReference>
<proteinExistence type="inferred from homology"/>
<name>A0AAE2ZP18_9HYPH</name>
<dbReference type="CDD" id="cd05014">
    <property type="entry name" value="SIS_Kpsf"/>
    <property type="match status" value="1"/>
</dbReference>
<dbReference type="InterPro" id="IPR000644">
    <property type="entry name" value="CBS_dom"/>
</dbReference>
<dbReference type="InterPro" id="IPR035474">
    <property type="entry name" value="SIS_Kpsf"/>
</dbReference>
<dbReference type="InterPro" id="IPR050986">
    <property type="entry name" value="GutQ/KpsF_isomerases"/>
</dbReference>
<keyword evidence="11" id="KW-1185">Reference proteome</keyword>
<feature type="site" description="Catalytically relevant" evidence="6">
    <location>
        <position position="151"/>
    </location>
</feature>
<comment type="similarity">
    <text evidence="1 4">Belongs to the SIS family. GutQ/KpsF subfamily.</text>
</comment>
<keyword evidence="5" id="KW-0479">Metal-binding</keyword>
<dbReference type="InterPro" id="IPR004800">
    <property type="entry name" value="KdsD/KpsF-type"/>
</dbReference>
<dbReference type="GO" id="GO:1901135">
    <property type="term" value="P:carbohydrate derivative metabolic process"/>
    <property type="evidence" value="ECO:0007669"/>
    <property type="project" value="InterPro"/>
</dbReference>
<feature type="domain" description="SIS" evidence="9">
    <location>
        <begin position="40"/>
        <end position="183"/>
    </location>
</feature>
<dbReference type="GO" id="GO:0097367">
    <property type="term" value="F:carbohydrate derivative binding"/>
    <property type="evidence" value="ECO:0007669"/>
    <property type="project" value="InterPro"/>
</dbReference>
<reference evidence="10" key="1">
    <citation type="submission" date="2021-08" db="EMBL/GenBank/DDBJ databases">
        <title>Hoeflea bacterium WL0058 sp. nov., isolated from the sediment.</title>
        <authorList>
            <person name="Wang L."/>
            <person name="Zhang D."/>
        </authorList>
    </citation>
    <scope>NUCLEOTIDE SEQUENCE</scope>
    <source>
        <strain evidence="10">WL0058</strain>
    </source>
</reference>
<dbReference type="Gene3D" id="3.40.50.10490">
    <property type="entry name" value="Glucose-6-phosphate isomerase like protein, domain 1"/>
    <property type="match status" value="1"/>
</dbReference>
<evidence type="ECO:0000259" key="8">
    <source>
        <dbReference type="PROSITE" id="PS51371"/>
    </source>
</evidence>
<dbReference type="SMART" id="SM00116">
    <property type="entry name" value="CBS"/>
    <property type="match status" value="2"/>
</dbReference>
<dbReference type="PROSITE" id="PS51371">
    <property type="entry name" value="CBS"/>
    <property type="match status" value="2"/>
</dbReference>
<dbReference type="SUPFAM" id="SSF53697">
    <property type="entry name" value="SIS domain"/>
    <property type="match status" value="1"/>
</dbReference>
<dbReference type="CDD" id="cd04604">
    <property type="entry name" value="CBS_pair_SIS_assoc"/>
    <property type="match status" value="1"/>
</dbReference>
<evidence type="ECO:0000256" key="1">
    <source>
        <dbReference type="ARBA" id="ARBA00008165"/>
    </source>
</evidence>
<keyword evidence="3 7" id="KW-0129">CBS domain</keyword>
<protein>
    <submittedName>
        <fullName evidence="10">KpsF/GutQ family sugar-phosphate isomerase</fullName>
    </submittedName>
</protein>
<dbReference type="GO" id="GO:0046872">
    <property type="term" value="F:metal ion binding"/>
    <property type="evidence" value="ECO:0007669"/>
    <property type="project" value="UniProtKB-KW"/>
</dbReference>
<evidence type="ECO:0000256" key="3">
    <source>
        <dbReference type="ARBA" id="ARBA00023122"/>
    </source>
</evidence>
<dbReference type="InterPro" id="IPR001347">
    <property type="entry name" value="SIS_dom"/>
</dbReference>
<keyword evidence="5" id="KW-0862">Zinc</keyword>
<evidence type="ECO:0000256" key="5">
    <source>
        <dbReference type="PIRSR" id="PIRSR004692-2"/>
    </source>
</evidence>
<evidence type="ECO:0000313" key="10">
    <source>
        <dbReference type="EMBL" id="MBW8640113.1"/>
    </source>
</evidence>
<keyword evidence="2" id="KW-0677">Repeat</keyword>
<gene>
    <name evidence="10" type="ORF">K1W69_23160</name>
</gene>
<evidence type="ECO:0000259" key="9">
    <source>
        <dbReference type="PROSITE" id="PS51464"/>
    </source>
</evidence>
<feature type="site" description="Catalytically relevant" evidence="6">
    <location>
        <position position="110"/>
    </location>
</feature>
<dbReference type="RefSeq" id="WP_220230831.1">
    <property type="nucleotide sequence ID" value="NZ_JAICBX010000005.1"/>
</dbReference>
<feature type="domain" description="CBS" evidence="8">
    <location>
        <begin position="208"/>
        <end position="268"/>
    </location>
</feature>
<keyword evidence="10" id="KW-0413">Isomerase</keyword>
<dbReference type="Pfam" id="PF00571">
    <property type="entry name" value="CBS"/>
    <property type="match status" value="2"/>
</dbReference>
<dbReference type="AlphaFoldDB" id="A0AAE2ZP18"/>
<feature type="domain" description="CBS" evidence="8">
    <location>
        <begin position="273"/>
        <end position="324"/>
    </location>
</feature>
<organism evidence="10 11">
    <name type="scientific">Flavimaribacter sediminis</name>
    <dbReference type="NCBI Taxonomy" id="2865987"/>
    <lineage>
        <taxon>Bacteria</taxon>
        <taxon>Pseudomonadati</taxon>
        <taxon>Pseudomonadota</taxon>
        <taxon>Alphaproteobacteria</taxon>
        <taxon>Hyphomicrobiales</taxon>
        <taxon>Rhizobiaceae</taxon>
        <taxon>Flavimaribacter</taxon>
    </lineage>
</organism>
<feature type="binding site" evidence="5">
    <location>
        <position position="81"/>
    </location>
    <ligand>
        <name>Zn(2+)</name>
        <dbReference type="ChEBI" id="CHEBI:29105"/>
    </ligand>
</feature>
<dbReference type="Gene3D" id="3.10.580.10">
    <property type="entry name" value="CBS-domain"/>
    <property type="match status" value="1"/>
</dbReference>
<dbReference type="GO" id="GO:0005975">
    <property type="term" value="P:carbohydrate metabolic process"/>
    <property type="evidence" value="ECO:0007669"/>
    <property type="project" value="InterPro"/>
</dbReference>
<feature type="site" description="Catalytically relevant" evidence="6">
    <location>
        <position position="58"/>
    </location>
</feature>
<dbReference type="InterPro" id="IPR046342">
    <property type="entry name" value="CBS_dom_sf"/>
</dbReference>
<sequence length="324" mass="34253">MPPPSDLKAEILKAAHTSLNGVTATVDMMEGPLGEAILQAMELIASKRGRVIVTGVGKSGHIGAKAAASLASTGTPALFVHATEASHGDLGMITADDCVLALSWSGETRELSDIVYHARRMDIPLIAVTSRTTSTLAKNATITLELPQVDEACPLKLAPTTSTLMQMLVCDTLAIGLLVRRGFTDRDFRHFHPGGTLGASLTLVRDAMHSGERLPVVRSGTVLIDAISVISDKGFGLTVITDENDNIRGIITDGDLRRHAHVDAKLTLVDEVMTVGGQTIQPDMLLATALKTIQDRRIGALVVEEAGKPVGILHVLDMLRIGAA</sequence>
<feature type="site" description="Catalytically relevant" evidence="6">
    <location>
        <position position="192"/>
    </location>
</feature>
<comment type="caution">
    <text evidence="10">The sequence shown here is derived from an EMBL/GenBank/DDBJ whole genome shotgun (WGS) entry which is preliminary data.</text>
</comment>
<dbReference type="InterPro" id="IPR046348">
    <property type="entry name" value="SIS_dom_sf"/>
</dbReference>
<dbReference type="PANTHER" id="PTHR42745:SF1">
    <property type="entry name" value="ARABINOSE 5-PHOSPHATE ISOMERASE KDSD"/>
    <property type="match status" value="1"/>
</dbReference>
<evidence type="ECO:0000256" key="2">
    <source>
        <dbReference type="ARBA" id="ARBA00022737"/>
    </source>
</evidence>
<evidence type="ECO:0000256" key="4">
    <source>
        <dbReference type="PIRNR" id="PIRNR004692"/>
    </source>
</evidence>
<dbReference type="GO" id="GO:0016853">
    <property type="term" value="F:isomerase activity"/>
    <property type="evidence" value="ECO:0007669"/>
    <property type="project" value="UniProtKB-KW"/>
</dbReference>